<dbReference type="SMART" id="SM01061">
    <property type="entry name" value="CAT_RBD"/>
    <property type="match status" value="1"/>
</dbReference>
<dbReference type="eggNOG" id="COG3711">
    <property type="taxonomic scope" value="Bacteria"/>
</dbReference>
<accession>D2MNU4</accession>
<evidence type="ECO:0000313" key="4">
    <source>
        <dbReference type="EMBL" id="EFC05713.1"/>
    </source>
</evidence>
<dbReference type="SUPFAM" id="SSF50151">
    <property type="entry name" value="SacY-like RNA-binding domain"/>
    <property type="match status" value="1"/>
</dbReference>
<dbReference type="EMBL" id="ADFR01000007">
    <property type="protein sequence ID" value="EFC05713.1"/>
    <property type="molecule type" value="Genomic_DNA"/>
</dbReference>
<feature type="domain" description="PRD" evidence="3">
    <location>
        <begin position="63"/>
        <end position="167"/>
    </location>
</feature>
<dbReference type="Pfam" id="PF03123">
    <property type="entry name" value="CAT_RBD"/>
    <property type="match status" value="1"/>
</dbReference>
<dbReference type="InterPro" id="IPR004341">
    <property type="entry name" value="CAT_RNA-bd_dom"/>
</dbReference>
<evidence type="ECO:0000259" key="3">
    <source>
        <dbReference type="PROSITE" id="PS51372"/>
    </source>
</evidence>
<dbReference type="PROSITE" id="PS51372">
    <property type="entry name" value="PRD_2"/>
    <property type="match status" value="2"/>
</dbReference>
<evidence type="ECO:0000256" key="1">
    <source>
        <dbReference type="ARBA" id="ARBA00022737"/>
    </source>
</evidence>
<keyword evidence="2" id="KW-0175">Coiled coil</keyword>
<name>D2MNU4_9FIRM</name>
<evidence type="ECO:0000313" key="5">
    <source>
        <dbReference type="Proteomes" id="UP000005017"/>
    </source>
</evidence>
<dbReference type="RefSeq" id="WP_006627045.1">
    <property type="nucleotide sequence ID" value="NZ_ADFR01000007.1"/>
</dbReference>
<dbReference type="Pfam" id="PF00874">
    <property type="entry name" value="PRD"/>
    <property type="match status" value="2"/>
</dbReference>
<dbReference type="OrthoDB" id="9813552at2"/>
<dbReference type="GO" id="GO:0003723">
    <property type="term" value="F:RNA binding"/>
    <property type="evidence" value="ECO:0007669"/>
    <property type="project" value="InterPro"/>
</dbReference>
<protein>
    <submittedName>
        <fullName evidence="4">PRD domain protein</fullName>
    </submittedName>
</protein>
<feature type="domain" description="PRD" evidence="3">
    <location>
        <begin position="168"/>
        <end position="275"/>
    </location>
</feature>
<dbReference type="InterPro" id="IPR036634">
    <property type="entry name" value="PRD_sf"/>
</dbReference>
<sequence>MLKVEKILNHNVVLCRDESQRNLIAFGTGIGFNKKSGDSLDEARIVNLYGLKNLARYEKLISETEDQIVSLSEQIIRELEECFSQDFDRNIHVSLLDHLQFSVKRYRENMIVQNVFLDETAYFYPKEFAFAKQALAMVNESLKINLPLSEAGFLCMHIHAALHHEDLSFTNFSFQVMQDILGLIETDLGIDLKQYEDARQRLMTHIRFAIKRSLEHSEIQNDLQEVIQERYVRAFALAKKISTVVQEKYDLSLNEAELAYLSIHLENIIRSIPLV</sequence>
<dbReference type="Gene3D" id="2.30.24.10">
    <property type="entry name" value="CAT RNA-binding domain"/>
    <property type="match status" value="1"/>
</dbReference>
<dbReference type="AlphaFoldDB" id="D2MNU4"/>
<keyword evidence="1" id="KW-0677">Repeat</keyword>
<dbReference type="PANTHER" id="PTHR30185:SF16">
    <property type="entry name" value="PROTEIN GLCT"/>
    <property type="match status" value="1"/>
</dbReference>
<proteinExistence type="predicted"/>
<dbReference type="InterPro" id="IPR036650">
    <property type="entry name" value="CAT_RNA-bd_dom_sf"/>
</dbReference>
<gene>
    <name evidence="4" type="ORF">HMPREF9013_0636</name>
</gene>
<comment type="caution">
    <text evidence="4">The sequence shown here is derived from an EMBL/GenBank/DDBJ whole genome shotgun (WGS) entry which is preliminary data.</text>
</comment>
<dbReference type="STRING" id="679192.HMPREF9013_0636"/>
<reference evidence="5" key="1">
    <citation type="submission" date="2009-12" db="EMBL/GenBank/DDBJ databases">
        <title>Sequence of Clostridiales genomosp. BVAB3 str. UPII9-5.</title>
        <authorList>
            <person name="Madupu R."/>
            <person name="Durkin A.S."/>
            <person name="Torralba M."/>
            <person name="Methe B."/>
            <person name="Sutton G.G."/>
            <person name="Strausberg R.L."/>
            <person name="Nelson K.E."/>
        </authorList>
    </citation>
    <scope>NUCLEOTIDE SEQUENCE [LARGE SCALE GENOMIC DNA]</scope>
    <source>
        <strain evidence="5">W1219</strain>
    </source>
</reference>
<dbReference type="SUPFAM" id="SSF63520">
    <property type="entry name" value="PTS-regulatory domain, PRD"/>
    <property type="match status" value="2"/>
</dbReference>
<dbReference type="InterPro" id="IPR050661">
    <property type="entry name" value="BglG_antiterminators"/>
</dbReference>
<feature type="coiled-coil region" evidence="2">
    <location>
        <begin position="54"/>
        <end position="81"/>
    </location>
</feature>
<dbReference type="GO" id="GO:0006355">
    <property type="term" value="P:regulation of DNA-templated transcription"/>
    <property type="evidence" value="ECO:0007669"/>
    <property type="project" value="InterPro"/>
</dbReference>
<dbReference type="Gene3D" id="1.10.1790.10">
    <property type="entry name" value="PRD domain"/>
    <property type="match status" value="2"/>
</dbReference>
<dbReference type="PANTHER" id="PTHR30185">
    <property type="entry name" value="CRYPTIC BETA-GLUCOSIDE BGL OPERON ANTITERMINATOR"/>
    <property type="match status" value="1"/>
</dbReference>
<keyword evidence="5" id="KW-1185">Reference proteome</keyword>
<dbReference type="Proteomes" id="UP000005017">
    <property type="component" value="Unassembled WGS sequence"/>
</dbReference>
<organism evidence="4 5">
    <name type="scientific">Bulleidia extructa W1219</name>
    <dbReference type="NCBI Taxonomy" id="679192"/>
    <lineage>
        <taxon>Bacteria</taxon>
        <taxon>Bacillati</taxon>
        <taxon>Bacillota</taxon>
        <taxon>Erysipelotrichia</taxon>
        <taxon>Erysipelotrichales</taxon>
        <taxon>Erysipelotrichaceae</taxon>
        <taxon>Bulleidia</taxon>
    </lineage>
</organism>
<dbReference type="InterPro" id="IPR011608">
    <property type="entry name" value="PRD"/>
</dbReference>
<evidence type="ECO:0000256" key="2">
    <source>
        <dbReference type="SAM" id="Coils"/>
    </source>
</evidence>